<reference evidence="1" key="1">
    <citation type="journal article" date="2020" name="Stud. Mycol.">
        <title>101 Dothideomycetes genomes: a test case for predicting lifestyles and emergence of pathogens.</title>
        <authorList>
            <person name="Haridas S."/>
            <person name="Albert R."/>
            <person name="Binder M."/>
            <person name="Bloem J."/>
            <person name="Labutti K."/>
            <person name="Salamov A."/>
            <person name="Andreopoulos B."/>
            <person name="Baker S."/>
            <person name="Barry K."/>
            <person name="Bills G."/>
            <person name="Bluhm B."/>
            <person name="Cannon C."/>
            <person name="Castanera R."/>
            <person name="Culley D."/>
            <person name="Daum C."/>
            <person name="Ezra D."/>
            <person name="Gonzalez J."/>
            <person name="Henrissat B."/>
            <person name="Kuo A."/>
            <person name="Liang C."/>
            <person name="Lipzen A."/>
            <person name="Lutzoni F."/>
            <person name="Magnuson J."/>
            <person name="Mondo S."/>
            <person name="Nolan M."/>
            <person name="Ohm R."/>
            <person name="Pangilinan J."/>
            <person name="Park H.-J."/>
            <person name="Ramirez L."/>
            <person name="Alfaro M."/>
            <person name="Sun H."/>
            <person name="Tritt A."/>
            <person name="Yoshinaga Y."/>
            <person name="Zwiers L.-H."/>
            <person name="Turgeon B."/>
            <person name="Goodwin S."/>
            <person name="Spatafora J."/>
            <person name="Crous P."/>
            <person name="Grigoriev I."/>
        </authorList>
    </citation>
    <scope>NUCLEOTIDE SEQUENCE</scope>
    <source>
        <strain evidence="1">ATCC 200398</strain>
    </source>
</reference>
<gene>
    <name evidence="1" type="ORF">BDR25DRAFT_382054</name>
</gene>
<organism evidence="1 2">
    <name type="scientific">Lindgomyces ingoldianus</name>
    <dbReference type="NCBI Taxonomy" id="673940"/>
    <lineage>
        <taxon>Eukaryota</taxon>
        <taxon>Fungi</taxon>
        <taxon>Dikarya</taxon>
        <taxon>Ascomycota</taxon>
        <taxon>Pezizomycotina</taxon>
        <taxon>Dothideomycetes</taxon>
        <taxon>Pleosporomycetidae</taxon>
        <taxon>Pleosporales</taxon>
        <taxon>Lindgomycetaceae</taxon>
        <taxon>Lindgomyces</taxon>
    </lineage>
</organism>
<name>A0ACB6RA55_9PLEO</name>
<dbReference type="Proteomes" id="UP000799755">
    <property type="component" value="Unassembled WGS sequence"/>
</dbReference>
<dbReference type="EMBL" id="MU003496">
    <property type="protein sequence ID" value="KAF2475207.1"/>
    <property type="molecule type" value="Genomic_DNA"/>
</dbReference>
<sequence length="3080" mass="341687">MACGEPISIAVVGIGCRLPGGANNPEALWSMLAEGRDAWSEIPEDRFTWKTFFHPSPEAQGFMNHRGGHFIQQDVRAFDADFFGISPLEARAIDPQQRLLLETSYEAAENAGIPLEEFKGTDTAVFAATFANDYERLLSKDPGDLTRYHLVGTGTATFANRISYTFDLKGPSVTVDTGCSGSLVALHQACQSLRNFESSMALAGGAVLILSPDQMIAMSQQQILNNEGRCYSFDSRGLGYGRGEGAAMVLLKRLDDAIRHGDQIRTIIRNTYVNQDGRTTGITLPSQDAQERLAQGAFRDLNFTPADIQYIEAHGTGTPAGDEAEIGAIKKIYAVHKSRDHPLLVGSMKPNIGHLESASGVAGLIKTILCMEKSCIPPNLLFLKGKESLHLDQSSIEIPTSQVPWPSSRPKRAVVNNFGYGGTNAMAILEEADLASLATSTPRQAIARKFISETRFPSQNLFLISAKSEVSLSRYLDAMMTWLRGSRPLNFAGLALTLSLRRSVFPWRRAVIANNLASLINGLEEKTRVLQKDRKSCVVFVFTGQGAQWPMMGLDLMVYPEFARSIRLSDDILRNLGASWSLERELQLSGEMSKIHDSRIGQPATTAVQVALVDLLKTWNITPKAVIGHSSGEISAAYTAGFLSRQGALEVAYHRGFLAEIAKEKIDVPGAMLAVGSSENEVRSRMGVLGISDRVTLACVNSPASITTSGDLSAILRLKAALETDGIFTRHLKVDAAYHSHHMESVACYYRSRLSSLTTAAKSLGVEFYSTVTAQKRTSSFGPEYWVSNLVSPVKFSNGLEAICQDFSNAEHLNFVEIGPHSALKGPIHQTLSASSVSLPSWLYIPTLIRNGDGVMSFLETIAALFETGVDAKFYPQHENSSLEAITSSIRDLPPYQWDHSKIFWHEPRLSWDYRFRPFSPHELLGTRTLTSPEDEPSWCVLLGRDSLPWLEDHQVDGFVIFPATAYLAMVMEAIRQWKRGSNFPDTTFKFRRVSLKRTLSLPELPNRVEMVLTLKLNDTLWSDFRIFSLSDGNWREHCQGQIKIFSTLGVMEDREQCQEESLVTRQQKLSLQHFTELCSEKIKPETLYETLRLLGNEYGSSFALIKKISVSQSAAIATVSIPDTATIMRANYSSPYIIHPTVLDAALQTAVLLFSRKQRIRAAMPIAIQGINVSPRNIHPAGVELIVTCELRDVFLNSATFDLVGFQADTSGELQPVFSCYGGELRATSERTSALQSNAEDTVFEMRWSIDPASITAEDLESLDREPELDIEQQERKLKRLLNAANFFNQQAAEQLRHLDRRPVDSYAGLFDLMARHAKSGSTENLLTNQQDVLHDLSNLGVEGELLARVGPSLSSILTGETDPLGLLLENQLLYRVYQDDCTRRCNTYLINYIQHLAFKNPALRILEIGAGTGGSTIPLFSALSPTGQAFATVYDFTDVSSGFFEQAKVGLKNWENLITMKSLDIEKDPRKQGFEEHSYDVVIAGNVLHATQTISVTLSNVHKLLKPGGVLALTELTRSSAMFDMTFALLPGWGSRNNDGRYDSPLLSVDKWDTRLRHSSFTGVELAAYDFPGPSRRVAFLISRTKIPSESNGYHVHHAKVLNHLHPDHLGHQLVASLRKQLTCVGCQTASESWSHDEFDSTATYIIIDSSSNPVLANCAEEPFQRIKVILTKGAKIVWINLADSNATQDPGGSLAAGFARTARSEYESIDLVTIDVQHDFNSCHQRITTQLALIISQDNSSSKLKIAEFEYRLVNGKLHIPRIVKNEKLDATISDTSLDRQNEATDFHSHSRPLKLKVGTPGLLNTLQFIDDDGPSSLGFDDVEIEVHACGINFKDLWIALGQMRSTDNMVGECAGIVRNVGENFIDRFSIGDRVCALTATPYSSKARANGHAVHKLPHSMSFITAASIPVAFCTAYYSLVRVARLQHGQRVLIHAGSGALGQAAIQIARSYDAEIFTTTGTVFKRQLLTSELGIPEDHVFSSRTTAFKNGILRMTHGQGVDVALNALSGEMLHSTWECIAEMGTFVEVGKMEIRRNAQLDMEPFDKNITFASVDMILLARRRPDIVQGILSIVLSMFDNGTLQPVLPVTATPISEIETVFRMMQARKHTGKLVLDTAPGKSVSAKVQPLRLKVDGTYVIVGGLGKLGRQICSHLSALGAGYIILLSRQIFPPQDQAEVEKELSNKKTHVRIISCDVSKLEDVRKLSCELSTDFPPLKGILQGPMILRDRSLSDMTVDDLQSSIAPKYQGTQNLVEVFRNTDLDFFVMLSSLSGIVGLPGQANYAAGNTYQDHVAHGDDFGCWKNVKSLDMAVLSDTHVIPKEQQMKLLRRGILSISNEVLFPYLDYAMDTRKTGGSTNQILIGLDMQAASEDNKSFYSRNPIFSQVFASNQHGRVSPSSTITKTPIEKLQLLCLESPEDRGNLIADAIREKVSLLVAMNYDNINIATPIVNFGLDSLIAIELKNWITKVLHAPMQTSDILDSPSIAALTKVIMQRMEPIVSQVKDTAGALRTLDLHPNLDENLANPDDLCTRAELPKLPLPSLEATLETFQNSVRSFATREELIATRAVINELLQPSSVGHKLQARLERLDRDAATQCWLKSIHDKTFWLERRAPLRPSMNFFSTHALTERQYGQAEKAALISLAAFEFKQKLDRGEISQDIVNEEPQCMESLDWVFNAYRRPGLGCDTTLRFPGNDYIVAMRNGNVYKIPLLEHEATISHAKFTAIFQTILQDARTDTCWASVLTADERNQWAKVRALAIDANPSNEEYFSVIEKALFVVCLDGGAPQTSEERVRHFLLDDNRNRWNDKTLSFIVCENGVSAFWCEHSMIDGTTLEQLAQAVNLAANDSLACPTKRDVDIMEGRDFARYTFVSNSAINAHIDSARQQYLESIKDVDFSTLQLPNFGERFLRRHKIPPKGALQCIISLAAKRHFGYNPASYEAVSMRSFHLGRLDIYQVHTPEMDTFVSATENPHPNPESMSALRKLLHEAAKSHAAGLAKTSRGRGWDRHISALRAVLKPGEEEPKFFRDPVYVKTRPRKVFVSFSRTGSPEWGSVWRDPEALYIGVEVFEDRWE</sequence>
<comment type="caution">
    <text evidence="1">The sequence shown here is derived from an EMBL/GenBank/DDBJ whole genome shotgun (WGS) entry which is preliminary data.</text>
</comment>
<accession>A0ACB6RA55</accession>
<keyword evidence="2" id="KW-1185">Reference proteome</keyword>
<evidence type="ECO:0000313" key="1">
    <source>
        <dbReference type="EMBL" id="KAF2475207.1"/>
    </source>
</evidence>
<proteinExistence type="predicted"/>
<evidence type="ECO:0000313" key="2">
    <source>
        <dbReference type="Proteomes" id="UP000799755"/>
    </source>
</evidence>
<protein>
    <submittedName>
        <fullName evidence="1">Polyketide synthase</fullName>
    </submittedName>
</protein>